<keyword evidence="3" id="KW-1185">Reference proteome</keyword>
<organism evidence="2 3">
    <name type="scientific">Pseudodesulfovibrio hydrargyri</name>
    <dbReference type="NCBI Taxonomy" id="2125990"/>
    <lineage>
        <taxon>Bacteria</taxon>
        <taxon>Pseudomonadati</taxon>
        <taxon>Thermodesulfobacteriota</taxon>
        <taxon>Desulfovibrionia</taxon>
        <taxon>Desulfovibrionales</taxon>
        <taxon>Desulfovibrionaceae</taxon>
    </lineage>
</organism>
<evidence type="ECO:0000313" key="3">
    <source>
        <dbReference type="Proteomes" id="UP000181901"/>
    </source>
</evidence>
<keyword evidence="1" id="KW-1133">Transmembrane helix</keyword>
<sequence>MLWLHPILQLAALLIAVRVLFMGFNRFRFQHLKQKCAFNWKGHVKQGKIAAWLWMAGLVLGLYMAQHTWGALALTGPHYTAGMLMWPFVLVGLVTGYLLQKPSGKRPGLALFHGAANLCAFVLALYQTWSGVEAVRLLLL</sequence>
<dbReference type="EMBL" id="LKAQ01000004">
    <property type="protein sequence ID" value="OIQ50785.1"/>
    <property type="molecule type" value="Genomic_DNA"/>
</dbReference>
<feature type="transmembrane region" description="Helical" evidence="1">
    <location>
        <begin position="49"/>
        <end position="66"/>
    </location>
</feature>
<keyword evidence="1" id="KW-0472">Membrane</keyword>
<name>A0A1J5NGF5_9BACT</name>
<accession>A0A1J5NGF5</accession>
<protein>
    <submittedName>
        <fullName evidence="2">Uncharacterized protein</fullName>
    </submittedName>
</protein>
<evidence type="ECO:0000256" key="1">
    <source>
        <dbReference type="SAM" id="Phobius"/>
    </source>
</evidence>
<proteinExistence type="predicted"/>
<dbReference type="RefSeq" id="WP_071546194.1">
    <property type="nucleotide sequence ID" value="NZ_LKAQ01000004.1"/>
</dbReference>
<gene>
    <name evidence="2" type="ORF">BerOc1_02727</name>
</gene>
<keyword evidence="1" id="KW-0812">Transmembrane</keyword>
<dbReference type="Proteomes" id="UP000181901">
    <property type="component" value="Unassembled WGS sequence"/>
</dbReference>
<dbReference type="AlphaFoldDB" id="A0A1J5NGF5"/>
<feature type="transmembrane region" description="Helical" evidence="1">
    <location>
        <begin position="111"/>
        <end position="129"/>
    </location>
</feature>
<comment type="caution">
    <text evidence="2">The sequence shown here is derived from an EMBL/GenBank/DDBJ whole genome shotgun (WGS) entry which is preliminary data.</text>
</comment>
<feature type="transmembrane region" description="Helical" evidence="1">
    <location>
        <begin position="6"/>
        <end position="28"/>
    </location>
</feature>
<reference evidence="2 3" key="1">
    <citation type="submission" date="2015-09" db="EMBL/GenBank/DDBJ databases">
        <title>Genome of Desulfovibrio dechloracetivorans BerOc1, a mercury methylating strain isolated from highly hydrocarbons and metals contaminated coastal sediments.</title>
        <authorList>
            <person name="Goni Urriza M."/>
            <person name="Gassie C."/>
            <person name="Bouchez O."/>
            <person name="Klopp C."/>
            <person name="Ranchou-Peyruse A."/>
            <person name="Remy G."/>
        </authorList>
    </citation>
    <scope>NUCLEOTIDE SEQUENCE [LARGE SCALE GENOMIC DNA]</scope>
    <source>
        <strain evidence="2 3">BerOc1</strain>
    </source>
</reference>
<feature type="transmembrane region" description="Helical" evidence="1">
    <location>
        <begin position="78"/>
        <end position="99"/>
    </location>
</feature>
<dbReference type="OrthoDB" id="5471348at2"/>
<evidence type="ECO:0000313" key="2">
    <source>
        <dbReference type="EMBL" id="OIQ50785.1"/>
    </source>
</evidence>